<keyword evidence="2" id="KW-1185">Reference proteome</keyword>
<proteinExistence type="predicted"/>
<evidence type="ECO:0000313" key="1">
    <source>
        <dbReference type="EMBL" id="POM78562.1"/>
    </source>
</evidence>
<dbReference type="EMBL" id="NCKW01001968">
    <property type="protein sequence ID" value="POM78562.1"/>
    <property type="molecule type" value="Genomic_DNA"/>
</dbReference>
<evidence type="ECO:0000313" key="2">
    <source>
        <dbReference type="Proteomes" id="UP000237271"/>
    </source>
</evidence>
<protein>
    <submittedName>
        <fullName evidence="1">Uncharacterized protein</fullName>
    </submittedName>
</protein>
<organism evidence="1 2">
    <name type="scientific">Phytophthora palmivora</name>
    <dbReference type="NCBI Taxonomy" id="4796"/>
    <lineage>
        <taxon>Eukaryota</taxon>
        <taxon>Sar</taxon>
        <taxon>Stramenopiles</taxon>
        <taxon>Oomycota</taxon>
        <taxon>Peronosporomycetes</taxon>
        <taxon>Peronosporales</taxon>
        <taxon>Peronosporaceae</taxon>
        <taxon>Phytophthora</taxon>
    </lineage>
</organism>
<comment type="caution">
    <text evidence="1">The sequence shown here is derived from an EMBL/GenBank/DDBJ whole genome shotgun (WGS) entry which is preliminary data.</text>
</comment>
<sequence>MNAIIDLMDLELGVSSNKQDASARSKFDVFLKIVSPGLSFTSLTQQNITMELIGPFFAFMLNANAIHWQTSMNYLSSIKRQLEDKLKVTIFKSDQNWYRRCRRNLHHQYVLQSIKTGKRLKDQAAMMTLEDVETMCKILFMQNEVRALMDRTLLTSQWLSNGRSSDIGNVPFDDLHWLCDFLAMVLSGWTDPENHEARVRVESFALEMRRKHFSKLQTCSFTDCLTATALMYLDETLMLAPDHVIHVNITSAAKAMRLRVPSTSELKDWGRVIRKQFVLDNILSLPIRFIKSNMSERELSEQYLGIHTFAGALERGVLGYREVMNELQDIKQLLHRVLDRQYEQQHHNLAYPLLNLEVSSLASSANMVQTVVHRVSPLGTMTRSWPSDFDSVKGIKLQNLVVRYVCDGLAYARYSPRNRIATTSETSDVQSSQALTKFARMVQTRILSFIEDNRTDSGKRRRALTGTVSGIVRAWGALSKGKRDVTFTQNKLIFKG</sequence>
<gene>
    <name evidence="1" type="ORF">PHPALM_3896</name>
</gene>
<dbReference type="Proteomes" id="UP000237271">
    <property type="component" value="Unassembled WGS sequence"/>
</dbReference>
<dbReference type="OrthoDB" id="164698at2759"/>
<dbReference type="AlphaFoldDB" id="A0A2P4YL89"/>
<name>A0A2P4YL89_9STRA</name>
<accession>A0A2P4YL89</accession>
<reference evidence="1 2" key="1">
    <citation type="journal article" date="2017" name="Genome Biol. Evol.">
        <title>Phytophthora megakarya and P. palmivora, closely related causal agents of cacao black pod rot, underwent increases in genome sizes and gene numbers by different mechanisms.</title>
        <authorList>
            <person name="Ali S.S."/>
            <person name="Shao J."/>
            <person name="Lary D.J."/>
            <person name="Kronmiller B."/>
            <person name="Shen D."/>
            <person name="Strem M.D."/>
            <person name="Amoako-Attah I."/>
            <person name="Akrofi A.Y."/>
            <person name="Begoude B.A."/>
            <person name="Ten Hoopen G.M."/>
            <person name="Coulibaly K."/>
            <person name="Kebe B.I."/>
            <person name="Melnick R.L."/>
            <person name="Guiltinan M.J."/>
            <person name="Tyler B.M."/>
            <person name="Meinhardt L.W."/>
            <person name="Bailey B.A."/>
        </authorList>
    </citation>
    <scope>NUCLEOTIDE SEQUENCE [LARGE SCALE GENOMIC DNA]</scope>
    <source>
        <strain evidence="2">sbr112.9</strain>
    </source>
</reference>